<evidence type="ECO:0000256" key="9">
    <source>
        <dbReference type="ARBA" id="ARBA00023239"/>
    </source>
</evidence>
<dbReference type="PANTHER" id="PTHR30182">
    <property type="entry name" value="L-SERINE DEHYDRATASE"/>
    <property type="match status" value="1"/>
</dbReference>
<dbReference type="NCBIfam" id="TIGR00719">
    <property type="entry name" value="sda_beta"/>
    <property type="match status" value="1"/>
</dbReference>
<dbReference type="InterPro" id="IPR002912">
    <property type="entry name" value="ACT_dom"/>
</dbReference>
<dbReference type="GO" id="GO:0046872">
    <property type="term" value="F:metal ion binding"/>
    <property type="evidence" value="ECO:0007669"/>
    <property type="project" value="UniProtKB-UniRule"/>
</dbReference>
<evidence type="ECO:0000256" key="8">
    <source>
        <dbReference type="ARBA" id="ARBA00023014"/>
    </source>
</evidence>
<dbReference type="Pfam" id="PF03315">
    <property type="entry name" value="SDH_beta"/>
    <property type="match status" value="1"/>
</dbReference>
<evidence type="ECO:0000256" key="10">
    <source>
        <dbReference type="ARBA" id="ARBA00049406"/>
    </source>
</evidence>
<evidence type="ECO:0000256" key="5">
    <source>
        <dbReference type="ARBA" id="ARBA00022485"/>
    </source>
</evidence>
<comment type="similarity">
    <text evidence="3 11 12">Belongs to the iron-sulfur dependent L-serine dehydratase family.</text>
</comment>
<comment type="cofactor">
    <cofactor evidence="1 12">
        <name>[4Fe-4S] cluster</name>
        <dbReference type="ChEBI" id="CHEBI:49883"/>
    </cofactor>
</comment>
<dbReference type="PANTHER" id="PTHR30182:SF12">
    <property type="entry name" value="L-SERINE DEHYDRATASE, BETA CHAIN-RELATED"/>
    <property type="match status" value="1"/>
</dbReference>
<dbReference type="Gene3D" id="3.30.1330.90">
    <property type="entry name" value="D-3-phosphoglycerate dehydrogenase, domain 3"/>
    <property type="match status" value="1"/>
</dbReference>
<reference evidence="14 15" key="1">
    <citation type="submission" date="2024-01" db="EMBL/GenBank/DDBJ databases">
        <title>Complete genome sequence of Citroniella saccharovorans strain M6.X9, isolated from human fecal sample.</title>
        <authorList>
            <person name="Cheng G."/>
            <person name="Westerholm M."/>
            <person name="Schnurer A."/>
        </authorList>
    </citation>
    <scope>NUCLEOTIDE SEQUENCE [LARGE SCALE GENOMIC DNA]</scope>
    <source>
        <strain evidence="14 15">DSM 29873</strain>
    </source>
</reference>
<dbReference type="Gene3D" id="3.30.70.260">
    <property type="match status" value="1"/>
</dbReference>
<dbReference type="Proteomes" id="UP001357733">
    <property type="component" value="Unassembled WGS sequence"/>
</dbReference>
<dbReference type="InterPro" id="IPR004643">
    <property type="entry name" value="Fe-S_L-Ser_bsu"/>
</dbReference>
<keyword evidence="15" id="KW-1185">Reference proteome</keyword>
<gene>
    <name evidence="14" type="primary">sdaAB</name>
    <name evidence="14" type="ORF">VLK81_06665</name>
</gene>
<keyword evidence="4 11" id="KW-0312">Gluconeogenesis</keyword>
<evidence type="ECO:0000256" key="2">
    <source>
        <dbReference type="ARBA" id="ARBA00004742"/>
    </source>
</evidence>
<comment type="pathway">
    <text evidence="2 11">Carbohydrate biosynthesis; gluconeogenesis.</text>
</comment>
<evidence type="ECO:0000256" key="12">
    <source>
        <dbReference type="RuleBase" id="RU366059"/>
    </source>
</evidence>
<name>A0AAW9MRJ6_9FIRM</name>
<keyword evidence="5 11" id="KW-0004">4Fe-4S</keyword>
<proteinExistence type="inferred from homology"/>
<dbReference type="EMBL" id="JAYKOT010000003">
    <property type="protein sequence ID" value="MEB3429696.1"/>
    <property type="molecule type" value="Genomic_DNA"/>
</dbReference>
<evidence type="ECO:0000256" key="3">
    <source>
        <dbReference type="ARBA" id="ARBA00008636"/>
    </source>
</evidence>
<protein>
    <recommendedName>
        <fullName evidence="11">L-serine deaminase</fullName>
    </recommendedName>
</protein>
<dbReference type="SUPFAM" id="SSF143548">
    <property type="entry name" value="Serine metabolism enzymes domain"/>
    <property type="match status" value="1"/>
</dbReference>
<feature type="domain" description="ACT" evidence="13">
    <location>
        <begin position="150"/>
        <end position="220"/>
    </location>
</feature>
<dbReference type="RefSeq" id="WP_324619871.1">
    <property type="nucleotide sequence ID" value="NZ_JAYKOT010000003.1"/>
</dbReference>
<dbReference type="PROSITE" id="PS51671">
    <property type="entry name" value="ACT"/>
    <property type="match status" value="1"/>
</dbReference>
<dbReference type="GO" id="GO:0003941">
    <property type="term" value="F:L-serine ammonia-lyase activity"/>
    <property type="evidence" value="ECO:0007669"/>
    <property type="project" value="UniProtKB-UniRule"/>
</dbReference>
<dbReference type="SUPFAM" id="SSF55021">
    <property type="entry name" value="ACT-like"/>
    <property type="match status" value="1"/>
</dbReference>
<dbReference type="AlphaFoldDB" id="A0AAW9MRJ6"/>
<evidence type="ECO:0000256" key="6">
    <source>
        <dbReference type="ARBA" id="ARBA00022723"/>
    </source>
</evidence>
<dbReference type="GO" id="GO:0051539">
    <property type="term" value="F:4 iron, 4 sulfur cluster binding"/>
    <property type="evidence" value="ECO:0007669"/>
    <property type="project" value="UniProtKB-UniRule"/>
</dbReference>
<dbReference type="InterPro" id="IPR005131">
    <property type="entry name" value="Ser_deHydtase_bsu"/>
</dbReference>
<dbReference type="InterPro" id="IPR051318">
    <property type="entry name" value="Fe-S_L-Ser"/>
</dbReference>
<keyword evidence="7 11" id="KW-0408">Iron</keyword>
<evidence type="ECO:0000256" key="7">
    <source>
        <dbReference type="ARBA" id="ARBA00023004"/>
    </source>
</evidence>
<dbReference type="PIRSF" id="PIRSF036692">
    <property type="entry name" value="SDH_B"/>
    <property type="match status" value="1"/>
</dbReference>
<sequence length="221" mass="24507">MKKYDIFEIMGPTMIGPSSSHTAGAARIGMMARNIYGKEFNNVTFYLHGSFQTTYQGHGSDRALVGGVMGMMPDDERLVDSLNIAKEIGLDVKFKMIDLGFVHPNTIKVVFNDDDVLNRFYITASSIGGGKIEVLDVNGIQIKFTGEYPTIVAEYMDRFGMIADISQILTRNNISIASLKVSRNEDIAQMVMELDQPFNDDVITSISSFSEIIRLVGIKPM</sequence>
<dbReference type="InterPro" id="IPR029009">
    <property type="entry name" value="ASB_dom_sf"/>
</dbReference>
<evidence type="ECO:0000313" key="14">
    <source>
        <dbReference type="EMBL" id="MEB3429696.1"/>
    </source>
</evidence>
<evidence type="ECO:0000256" key="1">
    <source>
        <dbReference type="ARBA" id="ARBA00001966"/>
    </source>
</evidence>
<dbReference type="GO" id="GO:0006094">
    <property type="term" value="P:gluconeogenesis"/>
    <property type="evidence" value="ECO:0007669"/>
    <property type="project" value="UniProtKB-UniRule"/>
</dbReference>
<evidence type="ECO:0000256" key="11">
    <source>
        <dbReference type="PIRNR" id="PIRNR036692"/>
    </source>
</evidence>
<comment type="caution">
    <text evidence="14">The sequence shown here is derived from an EMBL/GenBank/DDBJ whole genome shotgun (WGS) entry which is preliminary data.</text>
</comment>
<evidence type="ECO:0000256" key="4">
    <source>
        <dbReference type="ARBA" id="ARBA00022432"/>
    </source>
</evidence>
<evidence type="ECO:0000313" key="15">
    <source>
        <dbReference type="Proteomes" id="UP001357733"/>
    </source>
</evidence>
<accession>A0AAW9MRJ6</accession>
<dbReference type="InterPro" id="IPR045865">
    <property type="entry name" value="ACT-like_dom_sf"/>
</dbReference>
<organism evidence="14 15">
    <name type="scientific">Citroniella saccharovorans</name>
    <dbReference type="NCBI Taxonomy" id="2053367"/>
    <lineage>
        <taxon>Bacteria</taxon>
        <taxon>Bacillati</taxon>
        <taxon>Bacillota</taxon>
        <taxon>Tissierellia</taxon>
        <taxon>Tissierellales</taxon>
        <taxon>Peptoniphilaceae</taxon>
        <taxon>Citroniella</taxon>
    </lineage>
</organism>
<keyword evidence="8 11" id="KW-0411">Iron-sulfur</keyword>
<comment type="catalytic activity">
    <reaction evidence="10 11 12">
        <text>L-serine = pyruvate + NH4(+)</text>
        <dbReference type="Rhea" id="RHEA:19169"/>
        <dbReference type="ChEBI" id="CHEBI:15361"/>
        <dbReference type="ChEBI" id="CHEBI:28938"/>
        <dbReference type="ChEBI" id="CHEBI:33384"/>
        <dbReference type="EC" id="4.3.1.17"/>
    </reaction>
</comment>
<keyword evidence="6 11" id="KW-0479">Metal-binding</keyword>
<keyword evidence="9 11" id="KW-0456">Lyase</keyword>
<evidence type="ECO:0000259" key="13">
    <source>
        <dbReference type="PROSITE" id="PS51671"/>
    </source>
</evidence>